<dbReference type="OrthoDB" id="9803495at2"/>
<feature type="transmembrane region" description="Helical" evidence="3">
    <location>
        <begin position="78"/>
        <end position="99"/>
    </location>
</feature>
<keyword evidence="2" id="KW-0813">Transport</keyword>
<keyword evidence="3" id="KW-1133">Transmembrane helix</keyword>
<comment type="caution">
    <text evidence="4">The sequence shown here is derived from an EMBL/GenBank/DDBJ whole genome shotgun (WGS) entry which is preliminary data.</text>
</comment>
<dbReference type="Pfam" id="PF02632">
    <property type="entry name" value="BioY"/>
    <property type="match status" value="1"/>
</dbReference>
<keyword evidence="3" id="KW-0812">Transmembrane</keyword>
<comment type="subcellular location">
    <subcellularLocation>
        <location evidence="2">Cell membrane</location>
        <topology evidence="2">Multi-pass membrane protein</topology>
    </subcellularLocation>
</comment>
<dbReference type="PANTHER" id="PTHR34295">
    <property type="entry name" value="BIOTIN TRANSPORTER BIOY"/>
    <property type="match status" value="1"/>
</dbReference>
<evidence type="ECO:0000256" key="3">
    <source>
        <dbReference type="SAM" id="Phobius"/>
    </source>
</evidence>
<dbReference type="RefSeq" id="WP_058963501.1">
    <property type="nucleotide sequence ID" value="NZ_CABKVM010000014.1"/>
</dbReference>
<dbReference type="GO" id="GO:0005886">
    <property type="term" value="C:plasma membrane"/>
    <property type="evidence" value="ECO:0007669"/>
    <property type="project" value="UniProtKB-SubCell"/>
</dbReference>
<keyword evidence="2 3" id="KW-0472">Membrane</keyword>
<keyword evidence="2" id="KW-1003">Cell membrane</keyword>
<dbReference type="STRING" id="1650663.GCA_001486665_01032"/>
<dbReference type="InterPro" id="IPR003784">
    <property type="entry name" value="BioY"/>
</dbReference>
<dbReference type="PANTHER" id="PTHR34295:SF1">
    <property type="entry name" value="BIOTIN TRANSPORTER BIOY"/>
    <property type="match status" value="1"/>
</dbReference>
<protein>
    <recommendedName>
        <fullName evidence="2">Biotin transporter</fullName>
    </recommendedName>
</protein>
<feature type="transmembrane region" description="Helical" evidence="3">
    <location>
        <begin position="31"/>
        <end position="47"/>
    </location>
</feature>
<gene>
    <name evidence="4" type="ORF">EDD77_11441</name>
</gene>
<feature type="transmembrane region" description="Helical" evidence="3">
    <location>
        <begin position="142"/>
        <end position="167"/>
    </location>
</feature>
<feature type="transmembrane region" description="Helical" evidence="3">
    <location>
        <begin position="111"/>
        <end position="130"/>
    </location>
</feature>
<dbReference type="PIRSF" id="PIRSF016661">
    <property type="entry name" value="BioY"/>
    <property type="match status" value="1"/>
</dbReference>
<feature type="transmembrane region" description="Helical" evidence="3">
    <location>
        <begin position="54"/>
        <end position="72"/>
    </location>
</feature>
<dbReference type="Proteomes" id="UP000295184">
    <property type="component" value="Unassembled WGS sequence"/>
</dbReference>
<dbReference type="AlphaFoldDB" id="A0A4R1QRN1"/>
<evidence type="ECO:0000313" key="4">
    <source>
        <dbReference type="EMBL" id="TCL56087.1"/>
    </source>
</evidence>
<sequence length="182" mass="18755">MTKTQTLTRTAMGAVIIALCAWISIPAAVPFTLQTFGIFLVLAVLGARQGSAAVIVYILLGLVGLPVFAGFSGGPGALLGPTGGYIVGFALIGPVCLLADRLPLPELARCLAGNLAGLAVCYSFGTFWFLRVSAMNGSAYSLPAVLGMCVIPFILPDCIKLALALTVGRRLARALRPVGTTC</sequence>
<accession>A0A4R1QRN1</accession>
<evidence type="ECO:0000256" key="1">
    <source>
        <dbReference type="ARBA" id="ARBA00010692"/>
    </source>
</evidence>
<proteinExistence type="inferred from homology"/>
<organism evidence="4 5">
    <name type="scientific">Allofournierella massiliensis</name>
    <dbReference type="NCBI Taxonomy" id="1650663"/>
    <lineage>
        <taxon>Bacteria</taxon>
        <taxon>Bacillati</taxon>
        <taxon>Bacillota</taxon>
        <taxon>Clostridia</taxon>
        <taxon>Eubacteriales</taxon>
        <taxon>Oscillospiraceae</taxon>
        <taxon>Allofournierella</taxon>
    </lineage>
</organism>
<reference evidence="4 5" key="1">
    <citation type="submission" date="2019-03" db="EMBL/GenBank/DDBJ databases">
        <title>Genomic Encyclopedia of Type Strains, Phase IV (KMG-IV): sequencing the most valuable type-strain genomes for metagenomic binning, comparative biology and taxonomic classification.</title>
        <authorList>
            <person name="Goeker M."/>
        </authorList>
    </citation>
    <scope>NUCLEOTIDE SEQUENCE [LARGE SCALE GENOMIC DNA]</scope>
    <source>
        <strain evidence="4 5">DSM 100451</strain>
    </source>
</reference>
<dbReference type="Gene3D" id="1.10.1760.20">
    <property type="match status" value="1"/>
</dbReference>
<evidence type="ECO:0000256" key="2">
    <source>
        <dbReference type="PIRNR" id="PIRNR016661"/>
    </source>
</evidence>
<evidence type="ECO:0000313" key="5">
    <source>
        <dbReference type="Proteomes" id="UP000295184"/>
    </source>
</evidence>
<comment type="similarity">
    <text evidence="1 2">Belongs to the BioY family.</text>
</comment>
<dbReference type="GO" id="GO:0015225">
    <property type="term" value="F:biotin transmembrane transporter activity"/>
    <property type="evidence" value="ECO:0007669"/>
    <property type="project" value="UniProtKB-UniRule"/>
</dbReference>
<name>A0A4R1QRN1_9FIRM</name>
<dbReference type="EMBL" id="SLUM01000014">
    <property type="protein sequence ID" value="TCL56087.1"/>
    <property type="molecule type" value="Genomic_DNA"/>
</dbReference>